<evidence type="ECO:0000256" key="8">
    <source>
        <dbReference type="ARBA" id="ARBA00023098"/>
    </source>
</evidence>
<evidence type="ECO:0000256" key="17">
    <source>
        <dbReference type="ARBA" id="ARBA00049108"/>
    </source>
</evidence>
<keyword evidence="7" id="KW-0560">Oxidoreductase</keyword>
<dbReference type="GO" id="GO:0005777">
    <property type="term" value="C:peroxisome"/>
    <property type="evidence" value="ECO:0007669"/>
    <property type="project" value="UniProtKB-SubCell"/>
</dbReference>
<dbReference type="EMBL" id="JALLBG020000034">
    <property type="protein sequence ID" value="KAL3770907.1"/>
    <property type="molecule type" value="Genomic_DNA"/>
</dbReference>
<evidence type="ECO:0000256" key="19">
    <source>
        <dbReference type="ARBA" id="ARBA00049386"/>
    </source>
</evidence>
<dbReference type="PANTHER" id="PTHR24317:SF7">
    <property type="entry name" value="PEROXISOMAL TRANS-2-ENOYL-COA REDUCTASE"/>
    <property type="match status" value="1"/>
</dbReference>
<dbReference type="InterPro" id="IPR052388">
    <property type="entry name" value="Peroxisomal_t2-enoyl-CoA_red"/>
</dbReference>
<evidence type="ECO:0000313" key="21">
    <source>
        <dbReference type="EMBL" id="KAL3770907.1"/>
    </source>
</evidence>
<evidence type="ECO:0000256" key="1">
    <source>
        <dbReference type="ARBA" id="ARBA00004275"/>
    </source>
</evidence>
<comment type="catalytic activity">
    <reaction evidence="17">
        <text>(2E)-hexenoyl-CoA + NADPH + H(+) = hexanoyl-CoA + NADP(+)</text>
        <dbReference type="Rhea" id="RHEA:44956"/>
        <dbReference type="ChEBI" id="CHEBI:15378"/>
        <dbReference type="ChEBI" id="CHEBI:57783"/>
        <dbReference type="ChEBI" id="CHEBI:58349"/>
        <dbReference type="ChEBI" id="CHEBI:62077"/>
        <dbReference type="ChEBI" id="CHEBI:62620"/>
    </reaction>
    <physiologicalReaction direction="left-to-right" evidence="17">
        <dbReference type="Rhea" id="RHEA:44957"/>
    </physiologicalReaction>
</comment>
<dbReference type="Proteomes" id="UP001530293">
    <property type="component" value="Unassembled WGS sequence"/>
</dbReference>
<dbReference type="EC" id="1.3.1.38" evidence="13"/>
<dbReference type="InterPro" id="IPR036291">
    <property type="entry name" value="NAD(P)-bd_dom_sf"/>
</dbReference>
<accession>A0ABD3N4I5</accession>
<evidence type="ECO:0000256" key="18">
    <source>
        <dbReference type="ARBA" id="ARBA00049251"/>
    </source>
</evidence>
<reference evidence="21 22" key="1">
    <citation type="submission" date="2024-10" db="EMBL/GenBank/DDBJ databases">
        <title>Updated reference genomes for cyclostephanoid diatoms.</title>
        <authorList>
            <person name="Roberts W.R."/>
            <person name="Alverson A.J."/>
        </authorList>
    </citation>
    <scope>NUCLEOTIDE SEQUENCE [LARGE SCALE GENOMIC DNA]</scope>
    <source>
        <strain evidence="21 22">AJA232-27</strain>
    </source>
</reference>
<keyword evidence="3" id="KW-0444">Lipid biosynthesis</keyword>
<keyword evidence="10" id="KW-0275">Fatty acid biosynthesis</keyword>
<evidence type="ECO:0000313" key="22">
    <source>
        <dbReference type="Proteomes" id="UP001530293"/>
    </source>
</evidence>
<evidence type="ECO:0000256" key="3">
    <source>
        <dbReference type="ARBA" id="ARBA00022516"/>
    </source>
</evidence>
<dbReference type="SUPFAM" id="SSF51735">
    <property type="entry name" value="NAD(P)-binding Rossmann-fold domains"/>
    <property type="match status" value="1"/>
</dbReference>
<evidence type="ECO:0000256" key="4">
    <source>
        <dbReference type="ARBA" id="ARBA00022553"/>
    </source>
</evidence>
<dbReference type="Pfam" id="PF00106">
    <property type="entry name" value="adh_short"/>
    <property type="match status" value="1"/>
</dbReference>
<dbReference type="Pfam" id="PF13561">
    <property type="entry name" value="adh_short_C2"/>
    <property type="match status" value="1"/>
</dbReference>
<evidence type="ECO:0000256" key="5">
    <source>
        <dbReference type="ARBA" id="ARBA00022832"/>
    </source>
</evidence>
<evidence type="ECO:0000256" key="16">
    <source>
        <dbReference type="ARBA" id="ARBA00048686"/>
    </source>
</evidence>
<evidence type="ECO:0000256" key="13">
    <source>
        <dbReference type="ARBA" id="ARBA00038849"/>
    </source>
</evidence>
<evidence type="ECO:0000256" key="2">
    <source>
        <dbReference type="ARBA" id="ARBA00005189"/>
    </source>
</evidence>
<evidence type="ECO:0000256" key="12">
    <source>
        <dbReference type="ARBA" id="ARBA00038622"/>
    </source>
</evidence>
<dbReference type="AlphaFoldDB" id="A0ABD3N4I5"/>
<evidence type="ECO:0000256" key="10">
    <source>
        <dbReference type="ARBA" id="ARBA00023160"/>
    </source>
</evidence>
<evidence type="ECO:0000256" key="15">
    <source>
        <dbReference type="ARBA" id="ARBA00047570"/>
    </source>
</evidence>
<comment type="pathway">
    <text evidence="2">Lipid metabolism.</text>
</comment>
<dbReference type="InterPro" id="IPR002347">
    <property type="entry name" value="SDR_fam"/>
</dbReference>
<gene>
    <name evidence="21" type="ORF">ACHAWU_003216</name>
</gene>
<dbReference type="GO" id="GO:0019166">
    <property type="term" value="F:trans-2-enoyl-CoA reductase (NADPH) activity"/>
    <property type="evidence" value="ECO:0007669"/>
    <property type="project" value="UniProtKB-EC"/>
</dbReference>
<comment type="subunit">
    <text evidence="12">Interacts with PEX5, probably required to target it into peroxisomes.</text>
</comment>
<comment type="caution">
    <text evidence="21">The sequence shown here is derived from an EMBL/GenBank/DDBJ whole genome shotgun (WGS) entry which is preliminary data.</text>
</comment>
<comment type="subcellular location">
    <subcellularLocation>
        <location evidence="1">Peroxisome</location>
    </subcellularLocation>
</comment>
<name>A0ABD3N4I5_9STRA</name>
<keyword evidence="6" id="KW-0521">NADP</keyword>
<evidence type="ECO:0000256" key="9">
    <source>
        <dbReference type="ARBA" id="ARBA00023140"/>
    </source>
</evidence>
<comment type="catalytic activity">
    <reaction evidence="16">
        <text>(2E)-tetradecenoyl-CoA + NADPH + H(+) = tetradecanoyl-CoA + NADP(+)</text>
        <dbReference type="Rhea" id="RHEA:44968"/>
        <dbReference type="ChEBI" id="CHEBI:15378"/>
        <dbReference type="ChEBI" id="CHEBI:57385"/>
        <dbReference type="ChEBI" id="CHEBI:57783"/>
        <dbReference type="ChEBI" id="CHEBI:58349"/>
        <dbReference type="ChEBI" id="CHEBI:61405"/>
    </reaction>
    <physiologicalReaction direction="left-to-right" evidence="16">
        <dbReference type="Rhea" id="RHEA:44969"/>
    </physiologicalReaction>
</comment>
<keyword evidence="22" id="KW-1185">Reference proteome</keyword>
<protein>
    <recommendedName>
        <fullName evidence="14">Peroxisomal trans-2-enoyl-CoA reductase</fullName>
        <ecNumber evidence="13">1.3.1.38</ecNumber>
    </recommendedName>
</protein>
<keyword evidence="8" id="KW-0443">Lipid metabolism</keyword>
<keyword evidence="9" id="KW-0576">Peroxisome</keyword>
<dbReference type="GO" id="GO:0006633">
    <property type="term" value="P:fatty acid biosynthetic process"/>
    <property type="evidence" value="ECO:0007669"/>
    <property type="project" value="UniProtKB-KW"/>
</dbReference>
<proteinExistence type="predicted"/>
<dbReference type="Gene3D" id="3.40.50.720">
    <property type="entry name" value="NAD(P)-binding Rossmann-like Domain"/>
    <property type="match status" value="1"/>
</dbReference>
<evidence type="ECO:0000256" key="6">
    <source>
        <dbReference type="ARBA" id="ARBA00022857"/>
    </source>
</evidence>
<comment type="catalytic activity">
    <reaction evidence="18">
        <text>a (2E)-enoyl-CoA + NADPH + H(+) = a 2,3-saturated acyl-CoA + NADP(+)</text>
        <dbReference type="Rhea" id="RHEA:33763"/>
        <dbReference type="ChEBI" id="CHEBI:15378"/>
        <dbReference type="ChEBI" id="CHEBI:57783"/>
        <dbReference type="ChEBI" id="CHEBI:58349"/>
        <dbReference type="ChEBI" id="CHEBI:58856"/>
        <dbReference type="ChEBI" id="CHEBI:65111"/>
        <dbReference type="EC" id="1.3.1.38"/>
    </reaction>
    <physiologicalReaction direction="left-to-right" evidence="18">
        <dbReference type="Rhea" id="RHEA:33764"/>
    </physiologicalReaction>
</comment>
<keyword evidence="5" id="KW-0276">Fatty acid metabolism</keyword>
<evidence type="ECO:0000256" key="11">
    <source>
        <dbReference type="ARBA" id="ARBA00037124"/>
    </source>
</evidence>
<comment type="catalytic activity">
    <reaction evidence="15">
        <text>(2E)-dodecenoyl-CoA + NADPH + H(+) = dodecanoyl-CoA + NADP(+)</text>
        <dbReference type="Rhea" id="RHEA:44964"/>
        <dbReference type="ChEBI" id="CHEBI:15378"/>
        <dbReference type="ChEBI" id="CHEBI:57330"/>
        <dbReference type="ChEBI" id="CHEBI:57375"/>
        <dbReference type="ChEBI" id="CHEBI:57783"/>
        <dbReference type="ChEBI" id="CHEBI:58349"/>
    </reaction>
    <physiologicalReaction direction="left-to-right" evidence="15">
        <dbReference type="Rhea" id="RHEA:44965"/>
    </physiologicalReaction>
</comment>
<dbReference type="PRINTS" id="PR00081">
    <property type="entry name" value="GDHRDH"/>
</dbReference>
<comment type="catalytic activity">
    <reaction evidence="19">
        <text>(2E)-decenoyl-CoA + NADPH + H(+) = decanoyl-CoA + NADP(+)</text>
        <dbReference type="Rhea" id="RHEA:44960"/>
        <dbReference type="ChEBI" id="CHEBI:15378"/>
        <dbReference type="ChEBI" id="CHEBI:57783"/>
        <dbReference type="ChEBI" id="CHEBI:58349"/>
        <dbReference type="ChEBI" id="CHEBI:61406"/>
        <dbReference type="ChEBI" id="CHEBI:61430"/>
    </reaction>
    <physiologicalReaction direction="left-to-right" evidence="19">
        <dbReference type="Rhea" id="RHEA:44961"/>
    </physiologicalReaction>
</comment>
<organism evidence="21 22">
    <name type="scientific">Discostella pseudostelligera</name>
    <dbReference type="NCBI Taxonomy" id="259834"/>
    <lineage>
        <taxon>Eukaryota</taxon>
        <taxon>Sar</taxon>
        <taxon>Stramenopiles</taxon>
        <taxon>Ochrophyta</taxon>
        <taxon>Bacillariophyta</taxon>
        <taxon>Coscinodiscophyceae</taxon>
        <taxon>Thalassiosirophycidae</taxon>
        <taxon>Stephanodiscales</taxon>
        <taxon>Stephanodiscaceae</taxon>
        <taxon>Discostella</taxon>
    </lineage>
</organism>
<comment type="catalytic activity">
    <reaction evidence="20">
        <text>(2E)-octenoyl-CoA + NADPH + H(+) = octanoyl-CoA + NADP(+)</text>
        <dbReference type="Rhea" id="RHEA:44952"/>
        <dbReference type="ChEBI" id="CHEBI:15378"/>
        <dbReference type="ChEBI" id="CHEBI:57386"/>
        <dbReference type="ChEBI" id="CHEBI:57783"/>
        <dbReference type="ChEBI" id="CHEBI:58349"/>
        <dbReference type="ChEBI" id="CHEBI:62242"/>
    </reaction>
    <physiologicalReaction direction="left-to-right" evidence="20">
        <dbReference type="Rhea" id="RHEA:44953"/>
    </physiologicalReaction>
</comment>
<keyword evidence="4" id="KW-0597">Phosphoprotein</keyword>
<comment type="function">
    <text evidence="11">Participates in chain elongation of fatty acids. Catalyzes the reduction of trans-2-enoyl-CoAs of varying chain lengths from 6:1 to 16:1, having maximum activity with 10:1 CoA. Has no 2,4-dienoyl-CoA reductase activity.</text>
</comment>
<dbReference type="PANTHER" id="PTHR24317">
    <property type="entry name" value="PEROXISOMAL TRANS-2-ENOYL-COA REDUCTASE"/>
    <property type="match status" value="1"/>
</dbReference>
<sequence length="323" mass="34751">MADEDPPPTSTNTPQQWQSVFRPSLFLHKVALVTGGGSGIGRAIALELAILGATVCIASRDRDKCLVAAEEMNKEVIRQLSRPSSGNGVEINNSDQRCCGRVVVGPSTSIRDEDQVNELIKHILHHYKALHLLVNNAGGQFVCSAEELSSKGFQAVVQTNLTGTFHVCRAAYEQYMRDNGGGSIVNITLGNRNGMPNMCHSGAARAGIENMSITLSQEWMESSVRINCVRPGIVYTDSGFENYGPAGDMFLEKILPAMPAKRFASPEEIASAVVWLLSEGASYVTGSVVSVDGGSAYHFLPLIDIEDTSHLPVYGTLPTKAKL</sequence>
<evidence type="ECO:0000256" key="7">
    <source>
        <dbReference type="ARBA" id="ARBA00023002"/>
    </source>
</evidence>
<evidence type="ECO:0000256" key="14">
    <source>
        <dbReference type="ARBA" id="ARBA00041063"/>
    </source>
</evidence>
<evidence type="ECO:0000256" key="20">
    <source>
        <dbReference type="ARBA" id="ARBA00049559"/>
    </source>
</evidence>
<dbReference type="FunFam" id="3.40.50.720:FF:000084">
    <property type="entry name" value="Short-chain dehydrogenase reductase"/>
    <property type="match status" value="1"/>
</dbReference>